<dbReference type="EMBL" id="JAFBDQ010000008">
    <property type="protein sequence ID" value="MBM7556955.1"/>
    <property type="molecule type" value="Genomic_DNA"/>
</dbReference>
<name>A0A939BMM6_9FIRM</name>
<feature type="signal peptide" evidence="1">
    <location>
        <begin position="1"/>
        <end position="24"/>
    </location>
</feature>
<sequence>MNNKKIVSVLTALLIVTMAVPVFADNHMEDKVKVTGEVKSVFQVGNYSDNSQAAAELWADDDALDENYQDDPDLFPAEKAFYQEMSFNVAAMVNENINFDLALDTITNNFAATAGDYGDPIPNPNTDAEKNLSMDTATLTIADDVSTLKIGDVAGFHADYTFIDDEDRQGMTLNTVAMNSDVSAFVLSDDSDAPAGPADFYGVTASRDLANSTVTGKILHANDFDVDDNGTLVNVTNVVAAIDTNVNENVTANGKLVFNDGEDDSDTFMSAGVSAAMNEALTVNAKTEMMGEDFAQVQGDTEGPGTDLFEVSADYVLDDANTVTGAYTMITKDGEDEDKNTIEVALENVNGAYTNNASIATTANDGYDDDTDVTVIKVGTEYAMDDATLMAELTNQSADSNNEFTYIKLGYDQQITENITWNTSLGYIDGTTASDSNNLIDSGVATGADADSTDLETSLTVKF</sequence>
<protein>
    <submittedName>
        <fullName evidence="2">Uncharacterized protein</fullName>
    </submittedName>
</protein>
<feature type="chain" id="PRO_5038072655" evidence="1">
    <location>
        <begin position="25"/>
        <end position="463"/>
    </location>
</feature>
<dbReference type="AlphaFoldDB" id="A0A939BMM6"/>
<gene>
    <name evidence="2" type="ORF">JOC47_001809</name>
</gene>
<evidence type="ECO:0000313" key="3">
    <source>
        <dbReference type="Proteomes" id="UP000774000"/>
    </source>
</evidence>
<organism evidence="2 3">
    <name type="scientific">Halanaerobacter jeridensis</name>
    <dbReference type="NCBI Taxonomy" id="706427"/>
    <lineage>
        <taxon>Bacteria</taxon>
        <taxon>Bacillati</taxon>
        <taxon>Bacillota</taxon>
        <taxon>Clostridia</taxon>
        <taxon>Halanaerobiales</taxon>
        <taxon>Halobacteroidaceae</taxon>
        <taxon>Halanaerobacter</taxon>
    </lineage>
</organism>
<proteinExistence type="predicted"/>
<reference evidence="2" key="1">
    <citation type="submission" date="2021-01" db="EMBL/GenBank/DDBJ databases">
        <title>Genomic Encyclopedia of Type Strains, Phase IV (KMG-IV): sequencing the most valuable type-strain genomes for metagenomic binning, comparative biology and taxonomic classification.</title>
        <authorList>
            <person name="Goeker M."/>
        </authorList>
    </citation>
    <scope>NUCLEOTIDE SEQUENCE</scope>
    <source>
        <strain evidence="2">DSM 23230</strain>
    </source>
</reference>
<accession>A0A939BMM6</accession>
<evidence type="ECO:0000313" key="2">
    <source>
        <dbReference type="EMBL" id="MBM7556955.1"/>
    </source>
</evidence>
<keyword evidence="1" id="KW-0732">Signal</keyword>
<dbReference type="Proteomes" id="UP000774000">
    <property type="component" value="Unassembled WGS sequence"/>
</dbReference>
<comment type="caution">
    <text evidence="2">The sequence shown here is derived from an EMBL/GenBank/DDBJ whole genome shotgun (WGS) entry which is preliminary data.</text>
</comment>
<dbReference type="RefSeq" id="WP_204701724.1">
    <property type="nucleotide sequence ID" value="NZ_JAFBDQ010000008.1"/>
</dbReference>
<keyword evidence="3" id="KW-1185">Reference proteome</keyword>
<evidence type="ECO:0000256" key="1">
    <source>
        <dbReference type="SAM" id="SignalP"/>
    </source>
</evidence>